<dbReference type="InterPro" id="IPR005801">
    <property type="entry name" value="ADC_synthase"/>
</dbReference>
<dbReference type="Gene3D" id="3.60.120.10">
    <property type="entry name" value="Anthranilate synthase"/>
    <property type="match status" value="1"/>
</dbReference>
<protein>
    <recommendedName>
        <fullName evidence="5">Anthranilate synthase component I</fullName>
    </recommendedName>
</protein>
<evidence type="ECO:0000313" key="4">
    <source>
        <dbReference type="Proteomes" id="UP000178558"/>
    </source>
</evidence>
<evidence type="ECO:0000313" key="3">
    <source>
        <dbReference type="EMBL" id="OGK51119.1"/>
    </source>
</evidence>
<dbReference type="PRINTS" id="PR00095">
    <property type="entry name" value="ANTSNTHASEI"/>
</dbReference>
<dbReference type="GO" id="GO:0000162">
    <property type="term" value="P:L-tryptophan biosynthetic process"/>
    <property type="evidence" value="ECO:0007669"/>
    <property type="project" value="TreeGrafter"/>
</dbReference>
<dbReference type="EMBL" id="MGAQ01000005">
    <property type="protein sequence ID" value="OGK51119.1"/>
    <property type="molecule type" value="Genomic_DNA"/>
</dbReference>
<dbReference type="InterPro" id="IPR015890">
    <property type="entry name" value="Chorismate_C"/>
</dbReference>
<dbReference type="PANTHER" id="PTHR11236:SF9">
    <property type="entry name" value="ANTHRANILATE SYNTHASE COMPONENT 1"/>
    <property type="match status" value="1"/>
</dbReference>
<gene>
    <name evidence="3" type="ORF">A3B50_04970</name>
</gene>
<feature type="domain" description="Anthranilate synthase component I N-terminal" evidence="2">
    <location>
        <begin position="42"/>
        <end position="167"/>
    </location>
</feature>
<proteinExistence type="predicted"/>
<dbReference type="Pfam" id="PF04715">
    <property type="entry name" value="Anth_synt_I_N"/>
    <property type="match status" value="1"/>
</dbReference>
<dbReference type="PANTHER" id="PTHR11236">
    <property type="entry name" value="AMINOBENZOATE/ANTHRANILATE SYNTHASE"/>
    <property type="match status" value="1"/>
</dbReference>
<dbReference type="AlphaFoldDB" id="A0A1F7J698"/>
<comment type="caution">
    <text evidence="3">The sequence shown here is derived from an EMBL/GenBank/DDBJ whole genome shotgun (WGS) entry which is preliminary data.</text>
</comment>
<dbReference type="InterPro" id="IPR006805">
    <property type="entry name" value="Anth_synth_I_N"/>
</dbReference>
<dbReference type="SUPFAM" id="SSF56322">
    <property type="entry name" value="ADC synthase"/>
    <property type="match status" value="1"/>
</dbReference>
<evidence type="ECO:0000259" key="1">
    <source>
        <dbReference type="Pfam" id="PF00425"/>
    </source>
</evidence>
<sequence length="510" mass="56987">MSTEHREALSQRLTIRPSLEEVRALVEPNSIIPIYCELPSDMHTVPDAYWRLSDGGRPGSFLLEGAESPETMGRYSYVGAHPIDTIQVPAYSSEDPLSTIESRPSRKVISLPEPHVLPPFLGGWVGFLSYGYARDIEPTVSPHKRDHLRLPKGFFFQIRDFIAFDQHPLRQVITAITHMSVDEMEKITDDYNLAQARLYKMVRQLEQGPSLPHVLPVQKDYTLDERANMTKEEYEEKVGRIKEHILDGDTFQTVLSLRISRQTSAHPFEVYRQLRKHNPSPYMTYINFGGGFHLAGSPPELISKLADGKVFIDPLAGTRPRGKTEEDDQRLAKELTEDPKEKAEHTMLVDLARNDVGRVVEFGSEKVLELMSVAFFAKVMHMKSVIMGTLRADKSYVDVIRATFPAGTVSGAPKVRSMEIIAELEDDERGPYGGGLGYIDLKGNYEFGLGLRTIVFTEKDGKTVAHIQAGAGIVADSDPEKEYEECLQKASGARQAVVAAEKASNAQQEG</sequence>
<evidence type="ECO:0008006" key="5">
    <source>
        <dbReference type="Google" id="ProtNLM"/>
    </source>
</evidence>
<dbReference type="Proteomes" id="UP000178558">
    <property type="component" value="Unassembled WGS sequence"/>
</dbReference>
<organism evidence="3 4">
    <name type="scientific">Candidatus Roizmanbacteria bacterium RIFCSPLOWO2_01_FULL_40_42</name>
    <dbReference type="NCBI Taxonomy" id="1802066"/>
    <lineage>
        <taxon>Bacteria</taxon>
        <taxon>Candidatus Roizmaniibacteriota</taxon>
    </lineage>
</organism>
<feature type="domain" description="Chorismate-utilising enzyme C-terminal" evidence="1">
    <location>
        <begin position="231"/>
        <end position="489"/>
    </location>
</feature>
<reference evidence="3 4" key="1">
    <citation type="journal article" date="2016" name="Nat. Commun.">
        <title>Thousands of microbial genomes shed light on interconnected biogeochemical processes in an aquifer system.</title>
        <authorList>
            <person name="Anantharaman K."/>
            <person name="Brown C.T."/>
            <person name="Hug L.A."/>
            <person name="Sharon I."/>
            <person name="Castelle C.J."/>
            <person name="Probst A.J."/>
            <person name="Thomas B.C."/>
            <person name="Singh A."/>
            <person name="Wilkins M.J."/>
            <person name="Karaoz U."/>
            <person name="Brodie E.L."/>
            <person name="Williams K.H."/>
            <person name="Hubbard S.S."/>
            <person name="Banfield J.F."/>
        </authorList>
    </citation>
    <scope>NUCLEOTIDE SEQUENCE [LARGE SCALE GENOMIC DNA]</scope>
</reference>
<accession>A0A1F7J698</accession>
<name>A0A1F7J698_9BACT</name>
<evidence type="ECO:0000259" key="2">
    <source>
        <dbReference type="Pfam" id="PF04715"/>
    </source>
</evidence>
<dbReference type="Pfam" id="PF00425">
    <property type="entry name" value="Chorismate_bind"/>
    <property type="match status" value="1"/>
</dbReference>
<dbReference type="InterPro" id="IPR019999">
    <property type="entry name" value="Anth_synth_I-like"/>
</dbReference>